<accession>A0ABQ3VIG0</accession>
<reference evidence="2 3" key="1">
    <citation type="journal article" date="2021" name="Int. J. Syst. Evol. Microbiol.">
        <title>Reticulibacter mediterranei gen. nov., sp. nov., within the new family Reticulibacteraceae fam. nov., and Ktedonospora formicarum gen. nov., sp. nov., Ktedonobacter robiniae sp. nov., Dictyobacter formicarum sp. nov. and Dictyobacter arantiisoli sp. nov., belonging to the class Ktedonobacteria.</title>
        <authorList>
            <person name="Yabe S."/>
            <person name="Zheng Y."/>
            <person name="Wang C.M."/>
            <person name="Sakai Y."/>
            <person name="Abe K."/>
            <person name="Yokota A."/>
            <person name="Donadio S."/>
            <person name="Cavaletti L."/>
            <person name="Monciardini P."/>
        </authorList>
    </citation>
    <scope>NUCLEOTIDE SEQUENCE [LARGE SCALE GENOMIC DNA]</scope>
    <source>
        <strain evidence="2 3">SOSP1-9</strain>
    </source>
</reference>
<dbReference type="InterPro" id="IPR045582">
    <property type="entry name" value="Trehalase-like_N"/>
</dbReference>
<evidence type="ECO:0000259" key="1">
    <source>
        <dbReference type="Pfam" id="PF19291"/>
    </source>
</evidence>
<keyword evidence="3" id="KW-1185">Reference proteome</keyword>
<evidence type="ECO:0000313" key="2">
    <source>
        <dbReference type="EMBL" id="GHO85840.1"/>
    </source>
</evidence>
<dbReference type="Pfam" id="PF19291">
    <property type="entry name" value="TREH_N"/>
    <property type="match status" value="1"/>
</dbReference>
<proteinExistence type="predicted"/>
<dbReference type="EMBL" id="BNJJ01000010">
    <property type="protein sequence ID" value="GHO85840.1"/>
    <property type="molecule type" value="Genomic_DNA"/>
</dbReference>
<dbReference type="Proteomes" id="UP000635565">
    <property type="component" value="Unassembled WGS sequence"/>
</dbReference>
<comment type="caution">
    <text evidence="2">The sequence shown here is derived from an EMBL/GenBank/DDBJ whole genome shotgun (WGS) entry which is preliminary data.</text>
</comment>
<sequence>MERENELHQIYSSINAYGAIGDYHSVVLIAPDGSVNWACLPDFDSPAILCRLLDAEHGGYFQIAPTDGPSRGSQCYLHRTNILQTRFVREEGVIALTDFMPVETLRGWSRAANLASKHSSRSCLVRMIECTYGSMSVTMRLKATPHYATVPAEVLLYPDNMGALISGGLQHVVLALADSYPVPSFTMEIVQDPEEWHPIVQAQFLLHEGESLTFALGVAHSIQAAYQLFWDELLKRDFNAELIHSLQCWCDRIVGCSPDTYLGPYACRVKINSASNRCKSEKECSQDAAAQDVAKGCA</sequence>
<organism evidence="2 3">
    <name type="scientific">Dictyobacter formicarum</name>
    <dbReference type="NCBI Taxonomy" id="2778368"/>
    <lineage>
        <taxon>Bacteria</taxon>
        <taxon>Bacillati</taxon>
        <taxon>Chloroflexota</taxon>
        <taxon>Ktedonobacteria</taxon>
        <taxon>Ktedonobacterales</taxon>
        <taxon>Dictyobacteraceae</taxon>
        <taxon>Dictyobacter</taxon>
    </lineage>
</organism>
<evidence type="ECO:0000313" key="3">
    <source>
        <dbReference type="Proteomes" id="UP000635565"/>
    </source>
</evidence>
<gene>
    <name evidence="2" type="ORF">KSZ_38460</name>
</gene>
<protein>
    <recommendedName>
        <fullName evidence="1">Trehalase-like N-terminal domain-containing protein</fullName>
    </recommendedName>
</protein>
<dbReference type="RefSeq" id="WP_201363481.1">
    <property type="nucleotide sequence ID" value="NZ_BNJJ01000010.1"/>
</dbReference>
<name>A0ABQ3VIG0_9CHLR</name>
<feature type="domain" description="Trehalase-like N-terminal" evidence="1">
    <location>
        <begin position="14"/>
        <end position="173"/>
    </location>
</feature>